<name>A0A5E4NHH6_9HEMI</name>
<keyword evidence="3" id="KW-1185">Reference proteome</keyword>
<evidence type="ECO:0000259" key="1">
    <source>
        <dbReference type="PROSITE" id="PS51140"/>
    </source>
</evidence>
<dbReference type="PROSITE" id="PS51140">
    <property type="entry name" value="CUE"/>
    <property type="match status" value="1"/>
</dbReference>
<reference evidence="2 3" key="1">
    <citation type="submission" date="2019-08" db="EMBL/GenBank/DDBJ databases">
        <authorList>
            <person name="Alioto T."/>
            <person name="Alioto T."/>
            <person name="Gomez Garrido J."/>
        </authorList>
    </citation>
    <scope>NUCLEOTIDE SEQUENCE [LARGE SCALE GENOMIC DNA]</scope>
</reference>
<proteinExistence type="predicted"/>
<dbReference type="AlphaFoldDB" id="A0A5E4NHH6"/>
<dbReference type="Proteomes" id="UP000325440">
    <property type="component" value="Unassembled WGS sequence"/>
</dbReference>
<dbReference type="EMBL" id="CABPRJ010002377">
    <property type="protein sequence ID" value="VVC44244.1"/>
    <property type="molecule type" value="Genomic_DNA"/>
</dbReference>
<gene>
    <name evidence="2" type="ORF">CINCED_3A022572</name>
</gene>
<organism evidence="2 3">
    <name type="scientific">Cinara cedri</name>
    <dbReference type="NCBI Taxonomy" id="506608"/>
    <lineage>
        <taxon>Eukaryota</taxon>
        <taxon>Metazoa</taxon>
        <taxon>Ecdysozoa</taxon>
        <taxon>Arthropoda</taxon>
        <taxon>Hexapoda</taxon>
        <taxon>Insecta</taxon>
        <taxon>Pterygota</taxon>
        <taxon>Neoptera</taxon>
        <taxon>Paraneoptera</taxon>
        <taxon>Hemiptera</taxon>
        <taxon>Sternorrhyncha</taxon>
        <taxon>Aphidomorpha</taxon>
        <taxon>Aphidoidea</taxon>
        <taxon>Aphididae</taxon>
        <taxon>Lachninae</taxon>
        <taxon>Cinara</taxon>
    </lineage>
</organism>
<protein>
    <submittedName>
        <fullName evidence="2">UBA-like,Ubiquitin system component Cue</fullName>
    </submittedName>
</protein>
<dbReference type="GO" id="GO:0043130">
    <property type="term" value="F:ubiquitin binding"/>
    <property type="evidence" value="ECO:0007669"/>
    <property type="project" value="InterPro"/>
</dbReference>
<feature type="domain" description="CUE" evidence="1">
    <location>
        <begin position="19"/>
        <end position="62"/>
    </location>
</feature>
<evidence type="ECO:0000313" key="2">
    <source>
        <dbReference type="EMBL" id="VVC44244.1"/>
    </source>
</evidence>
<sequence length="88" mass="9961">MDIINRPDSPQDSLLRILDYTEVIKIFRIIFPILNDDVIEAVLSCNKGDVILTVDQLLTMSSEFQTDLAKRDLMSCDDESGLLDAKPF</sequence>
<dbReference type="InterPro" id="IPR003892">
    <property type="entry name" value="CUE"/>
</dbReference>
<dbReference type="InterPro" id="IPR009060">
    <property type="entry name" value="UBA-like_sf"/>
</dbReference>
<dbReference type="SMART" id="SM00546">
    <property type="entry name" value="CUE"/>
    <property type="match status" value="1"/>
</dbReference>
<dbReference type="OrthoDB" id="5794653at2759"/>
<dbReference type="SUPFAM" id="SSF46934">
    <property type="entry name" value="UBA-like"/>
    <property type="match status" value="1"/>
</dbReference>
<dbReference type="Gene3D" id="1.10.8.10">
    <property type="entry name" value="DNA helicase RuvA subunit, C-terminal domain"/>
    <property type="match status" value="1"/>
</dbReference>
<evidence type="ECO:0000313" key="3">
    <source>
        <dbReference type="Proteomes" id="UP000325440"/>
    </source>
</evidence>
<accession>A0A5E4NHH6</accession>